<evidence type="ECO:0000313" key="1">
    <source>
        <dbReference type="EMBL" id="MFC0216270.1"/>
    </source>
</evidence>
<organism evidence="1 2">
    <name type="scientific">Paenibacillus chartarius</name>
    <dbReference type="NCBI Taxonomy" id="747481"/>
    <lineage>
        <taxon>Bacteria</taxon>
        <taxon>Bacillati</taxon>
        <taxon>Bacillota</taxon>
        <taxon>Bacilli</taxon>
        <taxon>Bacillales</taxon>
        <taxon>Paenibacillaceae</taxon>
        <taxon>Paenibacillus</taxon>
    </lineage>
</organism>
<reference evidence="1 2" key="1">
    <citation type="submission" date="2024-09" db="EMBL/GenBank/DDBJ databases">
        <authorList>
            <person name="Sun Q."/>
            <person name="Mori K."/>
        </authorList>
    </citation>
    <scope>NUCLEOTIDE SEQUENCE [LARGE SCALE GENOMIC DNA]</scope>
    <source>
        <strain evidence="1 2">CCM 7759</strain>
    </source>
</reference>
<dbReference type="EMBL" id="JBHLWN010000115">
    <property type="protein sequence ID" value="MFC0216270.1"/>
    <property type="molecule type" value="Genomic_DNA"/>
</dbReference>
<name>A0ABV6DUD4_9BACL</name>
<evidence type="ECO:0000313" key="2">
    <source>
        <dbReference type="Proteomes" id="UP001589776"/>
    </source>
</evidence>
<sequence>MRPWPIPESLAFLADGPVTSVFDTRVSSGRHSPDALLPGLPFLIGFEWPPESAAPVPIIRLDQEDCSLYAALTMEEGDRLVIDINLSEIMDIVCRSKPGMYLKAQAVIDSDGRHFNGGVASTCSDMAGDKPYLWKGSVHSGTALDRRILEAAAWRISWIANRQREEGV</sequence>
<keyword evidence="2" id="KW-1185">Reference proteome</keyword>
<protein>
    <submittedName>
        <fullName evidence="1">Uncharacterized protein</fullName>
    </submittedName>
</protein>
<proteinExistence type="predicted"/>
<accession>A0ABV6DUD4</accession>
<comment type="caution">
    <text evidence="1">The sequence shown here is derived from an EMBL/GenBank/DDBJ whole genome shotgun (WGS) entry which is preliminary data.</text>
</comment>
<dbReference type="RefSeq" id="WP_377474277.1">
    <property type="nucleotide sequence ID" value="NZ_JBHLWN010000115.1"/>
</dbReference>
<gene>
    <name evidence="1" type="ORF">ACFFK0_28125</name>
</gene>
<dbReference type="Proteomes" id="UP001589776">
    <property type="component" value="Unassembled WGS sequence"/>
</dbReference>